<name>A0ABX7ALI0_9BACI</name>
<gene>
    <name evidence="1" type="ORF">FJQ98_16040</name>
</gene>
<sequence>MNDKEIEMTLPNGFTVAIFEYEGNIVLDLINDRGYSVSDTKLHKSEIAKIHEITAIK</sequence>
<accession>A0ABX7ALI0</accession>
<reference evidence="1 2" key="1">
    <citation type="submission" date="2020-01" db="EMBL/GenBank/DDBJ databases">
        <authorList>
            <person name="Liu G."/>
            <person name="Liu B."/>
        </authorList>
    </citation>
    <scope>NUCLEOTIDE SEQUENCE [LARGE SCALE GENOMIC DNA]</scope>
    <source>
        <strain evidence="1 2">FJAT-51161</strain>
    </source>
</reference>
<evidence type="ECO:0000313" key="1">
    <source>
        <dbReference type="EMBL" id="QQP10756.1"/>
    </source>
</evidence>
<dbReference type="EMBL" id="CP067341">
    <property type="protein sequence ID" value="QQP10756.1"/>
    <property type="molecule type" value="Genomic_DNA"/>
</dbReference>
<organism evidence="1 2">
    <name type="scientific">Lysinibacillus agricola</name>
    <dbReference type="NCBI Taxonomy" id="2590012"/>
    <lineage>
        <taxon>Bacteria</taxon>
        <taxon>Bacillati</taxon>
        <taxon>Bacillota</taxon>
        <taxon>Bacilli</taxon>
        <taxon>Bacillales</taxon>
        <taxon>Bacillaceae</taxon>
        <taxon>Lysinibacillus</taxon>
    </lineage>
</organism>
<evidence type="ECO:0000313" key="2">
    <source>
        <dbReference type="Proteomes" id="UP000596049"/>
    </source>
</evidence>
<dbReference type="Proteomes" id="UP000596049">
    <property type="component" value="Chromosome"/>
</dbReference>
<dbReference type="RefSeq" id="WP_158003062.1">
    <property type="nucleotide sequence ID" value="NZ_CP067341.1"/>
</dbReference>
<protein>
    <submittedName>
        <fullName evidence="1">Uncharacterized protein</fullName>
    </submittedName>
</protein>
<keyword evidence="2" id="KW-1185">Reference proteome</keyword>
<proteinExistence type="predicted"/>